<name>A0A1H2ZJ92_9FIRM</name>
<evidence type="ECO:0000259" key="6">
    <source>
        <dbReference type="PROSITE" id="PS51918"/>
    </source>
</evidence>
<reference evidence="7 8" key="1">
    <citation type="submission" date="2016-10" db="EMBL/GenBank/DDBJ databases">
        <authorList>
            <person name="de Groot N.N."/>
        </authorList>
    </citation>
    <scope>NUCLEOTIDE SEQUENCE [LARGE SCALE GENOMIC DNA]</scope>
    <source>
        <strain evidence="7 8">DSM 23310</strain>
    </source>
</reference>
<accession>A0A1H2ZJ92</accession>
<dbReference type="AlphaFoldDB" id="A0A1H2ZJ92"/>
<keyword evidence="5" id="KW-0411">Iron-sulfur</keyword>
<dbReference type="RefSeq" id="WP_093753025.1">
    <property type="nucleotide sequence ID" value="NZ_FNNG01000007.1"/>
</dbReference>
<dbReference type="InterPro" id="IPR007197">
    <property type="entry name" value="rSAM"/>
</dbReference>
<feature type="domain" description="Radical SAM core" evidence="6">
    <location>
        <begin position="17"/>
        <end position="255"/>
    </location>
</feature>
<evidence type="ECO:0000256" key="3">
    <source>
        <dbReference type="ARBA" id="ARBA00022723"/>
    </source>
</evidence>
<evidence type="ECO:0000313" key="8">
    <source>
        <dbReference type="Proteomes" id="UP000198828"/>
    </source>
</evidence>
<keyword evidence="2" id="KW-0949">S-adenosyl-L-methionine</keyword>
<keyword evidence="3" id="KW-0479">Metal-binding</keyword>
<dbReference type="SFLD" id="SFLDS00029">
    <property type="entry name" value="Radical_SAM"/>
    <property type="match status" value="1"/>
</dbReference>
<dbReference type="PROSITE" id="PS51918">
    <property type="entry name" value="RADICAL_SAM"/>
    <property type="match status" value="1"/>
</dbReference>
<dbReference type="SFLD" id="SFLDG01095">
    <property type="entry name" value="Uncharacterised_Radical_SAM_Su"/>
    <property type="match status" value="1"/>
</dbReference>
<comment type="cofactor">
    <cofactor evidence="1">
        <name>[4Fe-4S] cluster</name>
        <dbReference type="ChEBI" id="CHEBI:49883"/>
    </cofactor>
</comment>
<dbReference type="OrthoDB" id="9777636at2"/>
<dbReference type="PANTHER" id="PTHR43409:SF4">
    <property type="entry name" value="RADICAL SAM SUPERFAMILY PROTEIN"/>
    <property type="match status" value="1"/>
</dbReference>
<dbReference type="InterPro" id="IPR051198">
    <property type="entry name" value="BchE-like"/>
</dbReference>
<evidence type="ECO:0000313" key="7">
    <source>
        <dbReference type="EMBL" id="SDX17397.1"/>
    </source>
</evidence>
<dbReference type="InterPro" id="IPR013785">
    <property type="entry name" value="Aldolase_TIM"/>
</dbReference>
<sequence>MLDEVYKEYGEYFYVPMTQGYSVAVPVTLGCSWDKCLYCDLNQGNRFKFFGLEEIENRLKILNKFYSNRKKPVERVVMAGGNPFCLDTDILIEIIHLIKTYFPQVKNISSFARADDILRKSKDELLELKKFGMGELSIGVESGNDGVLAFHNKGITREENYRALIKLEECDISYSTYIMLGLGGKRLSKENAIDTASLLSMVNPQVIIVVTLVSFKGAKLVEKIRNGEFERLSVLDSIKEEKILLENLHMRNTIFNATHKTNALILKGKLPEQKDILLNKINKALEEYDQRAMRNKEIYKWRNWSLE</sequence>
<dbReference type="EMBL" id="FNNG01000007">
    <property type="protein sequence ID" value="SDX17397.1"/>
    <property type="molecule type" value="Genomic_DNA"/>
</dbReference>
<keyword evidence="4" id="KW-0408">Iron</keyword>
<dbReference type="GO" id="GO:0046872">
    <property type="term" value="F:metal ion binding"/>
    <property type="evidence" value="ECO:0007669"/>
    <property type="project" value="UniProtKB-KW"/>
</dbReference>
<dbReference type="Gene3D" id="3.20.20.70">
    <property type="entry name" value="Aldolase class I"/>
    <property type="match status" value="1"/>
</dbReference>
<keyword evidence="8" id="KW-1185">Reference proteome</keyword>
<evidence type="ECO:0000256" key="4">
    <source>
        <dbReference type="ARBA" id="ARBA00023004"/>
    </source>
</evidence>
<dbReference type="Proteomes" id="UP000198828">
    <property type="component" value="Unassembled WGS sequence"/>
</dbReference>
<dbReference type="Pfam" id="PF04055">
    <property type="entry name" value="Radical_SAM"/>
    <property type="match status" value="1"/>
</dbReference>
<proteinExistence type="predicted"/>
<dbReference type="PANTHER" id="PTHR43409">
    <property type="entry name" value="ANAEROBIC MAGNESIUM-PROTOPORPHYRIN IX MONOMETHYL ESTER CYCLASE-RELATED"/>
    <property type="match status" value="1"/>
</dbReference>
<dbReference type="SUPFAM" id="SSF102114">
    <property type="entry name" value="Radical SAM enzymes"/>
    <property type="match status" value="1"/>
</dbReference>
<dbReference type="PROSITE" id="PS51257">
    <property type="entry name" value="PROKAR_LIPOPROTEIN"/>
    <property type="match status" value="1"/>
</dbReference>
<dbReference type="SMART" id="SM00729">
    <property type="entry name" value="Elp3"/>
    <property type="match status" value="1"/>
</dbReference>
<organism evidence="7 8">
    <name type="scientific">Tepidimicrobium xylanilyticum</name>
    <dbReference type="NCBI Taxonomy" id="1123352"/>
    <lineage>
        <taxon>Bacteria</taxon>
        <taxon>Bacillati</taxon>
        <taxon>Bacillota</taxon>
        <taxon>Tissierellia</taxon>
        <taxon>Tissierellales</taxon>
        <taxon>Tepidimicrobiaceae</taxon>
        <taxon>Tepidimicrobium</taxon>
    </lineage>
</organism>
<dbReference type="InterPro" id="IPR006638">
    <property type="entry name" value="Elp3/MiaA/NifB-like_rSAM"/>
</dbReference>
<protein>
    <submittedName>
        <fullName evidence="7">Radical SAM superfamily protein</fullName>
    </submittedName>
</protein>
<gene>
    <name evidence="7" type="ORF">SAMN05660923_01855</name>
</gene>
<dbReference type="InterPro" id="IPR058240">
    <property type="entry name" value="rSAM_sf"/>
</dbReference>
<evidence type="ECO:0000256" key="5">
    <source>
        <dbReference type="ARBA" id="ARBA00023014"/>
    </source>
</evidence>
<evidence type="ECO:0000256" key="1">
    <source>
        <dbReference type="ARBA" id="ARBA00001966"/>
    </source>
</evidence>
<dbReference type="CDD" id="cd01335">
    <property type="entry name" value="Radical_SAM"/>
    <property type="match status" value="1"/>
</dbReference>
<dbReference type="GO" id="GO:0003824">
    <property type="term" value="F:catalytic activity"/>
    <property type="evidence" value="ECO:0007669"/>
    <property type="project" value="InterPro"/>
</dbReference>
<dbReference type="GO" id="GO:0051536">
    <property type="term" value="F:iron-sulfur cluster binding"/>
    <property type="evidence" value="ECO:0007669"/>
    <property type="project" value="UniProtKB-KW"/>
</dbReference>
<evidence type="ECO:0000256" key="2">
    <source>
        <dbReference type="ARBA" id="ARBA00022691"/>
    </source>
</evidence>